<accession>A0A2U3PW53</accession>
<reference evidence="2 3" key="1">
    <citation type="submission" date="2018-03" db="EMBL/GenBank/DDBJ databases">
        <authorList>
            <person name="Gully D."/>
        </authorList>
    </citation>
    <scope>NUCLEOTIDE SEQUENCE [LARGE SCALE GENOMIC DNA]</scope>
    <source>
        <strain evidence="2">ORS3257</strain>
    </source>
</reference>
<dbReference type="KEGG" id="bvz:BRAD3257_2297"/>
<accession>A0A4Q0QRI7</accession>
<evidence type="ECO:0000313" key="4">
    <source>
        <dbReference type="Proteomes" id="UP000669317"/>
    </source>
</evidence>
<dbReference type="RefSeq" id="WP_129144687.1">
    <property type="nucleotide sequence ID" value="NZ_JAGIKT010000045.1"/>
</dbReference>
<dbReference type="Proteomes" id="UP000669317">
    <property type="component" value="Unassembled WGS sequence"/>
</dbReference>
<proteinExistence type="predicted"/>
<keyword evidence="4" id="KW-1185">Reference proteome</keyword>
<dbReference type="EMBL" id="JAGIKT010000045">
    <property type="protein sequence ID" value="MBP0113411.1"/>
    <property type="molecule type" value="Genomic_DNA"/>
</dbReference>
<dbReference type="AlphaFoldDB" id="A0A2U3PW53"/>
<reference evidence="1 4" key="2">
    <citation type="submission" date="2021-03" db="EMBL/GenBank/DDBJ databases">
        <title>Genome Sequence of Bradyrhizobium vignae strain ISRA400.</title>
        <authorList>
            <person name="Tisa L.S."/>
            <person name="Svistoonoff S."/>
            <person name="Hocher V."/>
            <person name="Fall S."/>
            <person name="Zaiya A."/>
            <person name="Naing D."/>
            <person name="Niang N."/>
            <person name="Diouf A."/>
            <person name="Dasylva M.C."/>
            <person name="Toure O."/>
            <person name="Gueye M."/>
            <person name="Gully D."/>
            <person name="Tisseyre P."/>
            <person name="Simpson S."/>
            <person name="Morris K."/>
            <person name="Thomas W.K."/>
        </authorList>
    </citation>
    <scope>NUCLEOTIDE SEQUENCE [LARGE SCALE GENOMIC DNA]</scope>
    <source>
        <strain evidence="1 4">ISRA400</strain>
    </source>
</reference>
<protein>
    <submittedName>
        <fullName evidence="2">Uncharacterized protein</fullName>
    </submittedName>
</protein>
<evidence type="ECO:0000313" key="3">
    <source>
        <dbReference type="Proteomes" id="UP000246085"/>
    </source>
</evidence>
<dbReference type="Proteomes" id="UP000246085">
    <property type="component" value="Chromosome BRAD3257"/>
</dbReference>
<evidence type="ECO:0000313" key="2">
    <source>
        <dbReference type="EMBL" id="SPP93373.1"/>
    </source>
</evidence>
<dbReference type="EMBL" id="LS398110">
    <property type="protein sequence ID" value="SPP93373.1"/>
    <property type="molecule type" value="Genomic_DNA"/>
</dbReference>
<dbReference type="OrthoDB" id="8252175at2"/>
<gene>
    <name evidence="2" type="ORF">BRAD3257_2297</name>
    <name evidence="1" type="ORF">JWS04_20460</name>
</gene>
<name>A0A2U3PW53_9BRAD</name>
<sequence>MSSRKEATQIKTNRPFQLDLAEDDHLANALRMSEEVFNDDVLPRDAELMAPSDFYAAIASRPSRTWPTTRDERLRLFFHLAA</sequence>
<evidence type="ECO:0000313" key="1">
    <source>
        <dbReference type="EMBL" id="MBP0113411.1"/>
    </source>
</evidence>
<organism evidence="2 3">
    <name type="scientific">Bradyrhizobium vignae</name>
    <dbReference type="NCBI Taxonomy" id="1549949"/>
    <lineage>
        <taxon>Bacteria</taxon>
        <taxon>Pseudomonadati</taxon>
        <taxon>Pseudomonadota</taxon>
        <taxon>Alphaproteobacteria</taxon>
        <taxon>Hyphomicrobiales</taxon>
        <taxon>Nitrobacteraceae</taxon>
        <taxon>Bradyrhizobium</taxon>
    </lineage>
</organism>